<dbReference type="SUPFAM" id="SSF57196">
    <property type="entry name" value="EGF/Laminin"/>
    <property type="match status" value="1"/>
</dbReference>
<reference evidence="7 8" key="1">
    <citation type="journal article" date="2013" name="Nat. Commun.">
        <title>Genome analysis reveals insights into physiology and longevity of the Brandt's bat Myotis brandtii.</title>
        <authorList>
            <person name="Seim I."/>
            <person name="Fang X."/>
            <person name="Xiong Z."/>
            <person name="Lobanov A.V."/>
            <person name="Huang Z."/>
            <person name="Ma S."/>
            <person name="Feng Y."/>
            <person name="Turanov A.A."/>
            <person name="Zhu Y."/>
            <person name="Lenz T.L."/>
            <person name="Gerashchenko M.V."/>
            <person name="Fan D."/>
            <person name="Hee Yim S."/>
            <person name="Yao X."/>
            <person name="Jordan D."/>
            <person name="Xiong Y."/>
            <person name="Ma Y."/>
            <person name="Lyapunov A.N."/>
            <person name="Chen G."/>
            <person name="Kulakova O.I."/>
            <person name="Sun Y."/>
            <person name="Lee S.G."/>
            <person name="Bronson R.T."/>
            <person name="Moskalev A.A."/>
            <person name="Sunyaev S.R."/>
            <person name="Zhang G."/>
            <person name="Krogh A."/>
            <person name="Wang J."/>
            <person name="Gladyshev V.N."/>
        </authorList>
    </citation>
    <scope>NUCLEOTIDE SEQUENCE [LARGE SCALE GENOMIC DNA]</scope>
</reference>
<evidence type="ECO:0000256" key="5">
    <source>
        <dbReference type="SAM" id="Phobius"/>
    </source>
</evidence>
<dbReference type="AlphaFoldDB" id="S7NVI6"/>
<dbReference type="EMBL" id="KE161090">
    <property type="protein sequence ID" value="EPQ01668.1"/>
    <property type="molecule type" value="Genomic_DNA"/>
</dbReference>
<accession>S7NVI6</accession>
<feature type="transmembrane region" description="Helical" evidence="5">
    <location>
        <begin position="226"/>
        <end position="252"/>
    </location>
</feature>
<feature type="disulfide bond" evidence="3">
    <location>
        <begin position="202"/>
        <end position="211"/>
    </location>
</feature>
<dbReference type="eggNOG" id="ENOG502RZHQ">
    <property type="taxonomic scope" value="Eukaryota"/>
</dbReference>
<dbReference type="GO" id="GO:0005615">
    <property type="term" value="C:extracellular space"/>
    <property type="evidence" value="ECO:0007669"/>
    <property type="project" value="TreeGrafter"/>
</dbReference>
<dbReference type="PROSITE" id="PS50026">
    <property type="entry name" value="EGF_3"/>
    <property type="match status" value="1"/>
</dbReference>
<keyword evidence="2 3" id="KW-1015">Disulfide bond</keyword>
<dbReference type="GO" id="GO:0008083">
    <property type="term" value="F:growth factor activity"/>
    <property type="evidence" value="ECO:0007669"/>
    <property type="project" value="TreeGrafter"/>
</dbReference>
<dbReference type="GO" id="GO:0005154">
    <property type="term" value="F:epidermal growth factor receptor binding"/>
    <property type="evidence" value="ECO:0007669"/>
    <property type="project" value="TreeGrafter"/>
</dbReference>
<evidence type="ECO:0000313" key="8">
    <source>
        <dbReference type="Proteomes" id="UP000052978"/>
    </source>
</evidence>
<dbReference type="GO" id="GO:0007173">
    <property type="term" value="P:epidermal growth factor receptor signaling pathway"/>
    <property type="evidence" value="ECO:0007669"/>
    <property type="project" value="TreeGrafter"/>
</dbReference>
<dbReference type="GO" id="GO:0045840">
    <property type="term" value="P:positive regulation of mitotic nuclear division"/>
    <property type="evidence" value="ECO:0007669"/>
    <property type="project" value="TreeGrafter"/>
</dbReference>
<keyword evidence="8" id="KW-1185">Reference proteome</keyword>
<comment type="caution">
    <text evidence="3">Lacks conserved residue(s) required for the propagation of feature annotation.</text>
</comment>
<dbReference type="PROSITE" id="PS01186">
    <property type="entry name" value="EGF_2"/>
    <property type="match status" value="1"/>
</dbReference>
<dbReference type="PANTHER" id="PTHR10740">
    <property type="entry name" value="TRANSFORMING GROWTH FACTOR ALPHA"/>
    <property type="match status" value="1"/>
</dbReference>
<organism evidence="7 8">
    <name type="scientific">Myotis brandtii</name>
    <name type="common">Brandt's bat</name>
    <dbReference type="NCBI Taxonomy" id="109478"/>
    <lineage>
        <taxon>Eukaryota</taxon>
        <taxon>Metazoa</taxon>
        <taxon>Chordata</taxon>
        <taxon>Craniata</taxon>
        <taxon>Vertebrata</taxon>
        <taxon>Euteleostomi</taxon>
        <taxon>Mammalia</taxon>
        <taxon>Eutheria</taxon>
        <taxon>Laurasiatheria</taxon>
        <taxon>Chiroptera</taxon>
        <taxon>Yangochiroptera</taxon>
        <taxon>Vespertilionidae</taxon>
        <taxon>Myotis</taxon>
    </lineage>
</organism>
<evidence type="ECO:0000313" key="7">
    <source>
        <dbReference type="EMBL" id="EPQ01668.1"/>
    </source>
</evidence>
<proteinExistence type="predicted"/>
<feature type="domain" description="EGF-like" evidence="6">
    <location>
        <begin position="172"/>
        <end position="212"/>
    </location>
</feature>
<keyword evidence="1 3" id="KW-0245">EGF-like domain</keyword>
<gene>
    <name evidence="7" type="ORF">D623_10008857</name>
</gene>
<feature type="region of interest" description="Disordered" evidence="4">
    <location>
        <begin position="32"/>
        <end position="57"/>
    </location>
</feature>
<evidence type="ECO:0000259" key="6">
    <source>
        <dbReference type="PROSITE" id="PS50026"/>
    </source>
</evidence>
<evidence type="ECO:0000256" key="1">
    <source>
        <dbReference type="ARBA" id="ARBA00022536"/>
    </source>
</evidence>
<keyword evidence="5" id="KW-1133">Transmembrane helix</keyword>
<sequence length="280" mass="30162">MIMMHFQMAWTDPWVHKESEVQLVRSASDYNLRGKPSDGNGLSAHGAPLGPSPHPPIPPPLPWAVAAPSSLPKQCGSLLPPMGTGGLLLPPVEAAWVPPSSCRSGAAPTDSCRSGGQPTVCDIMHWATSLVILHCVVADGNSTRSPENDGLLCGDAREDCAATTTQSKWNDYFSPCPKKYEHYCINGKCRFVGALQTPSCLCDDGYAGARCERVDFFYLRGDTGQILVICLTAVMVTLIILVIGVCTCCHPLRRKKKEDMPNLGKDITPVNEDIQETSIA</sequence>
<dbReference type="GO" id="GO:0008284">
    <property type="term" value="P:positive regulation of cell population proliferation"/>
    <property type="evidence" value="ECO:0007669"/>
    <property type="project" value="TreeGrafter"/>
</dbReference>
<dbReference type="PROSITE" id="PS00022">
    <property type="entry name" value="EGF_1"/>
    <property type="match status" value="1"/>
</dbReference>
<evidence type="ECO:0000256" key="2">
    <source>
        <dbReference type="ARBA" id="ARBA00023157"/>
    </source>
</evidence>
<dbReference type="Gene3D" id="2.10.25.10">
    <property type="entry name" value="Laminin"/>
    <property type="match status" value="1"/>
</dbReference>
<dbReference type="Proteomes" id="UP000052978">
    <property type="component" value="Unassembled WGS sequence"/>
</dbReference>
<keyword evidence="5" id="KW-0812">Transmembrane</keyword>
<protein>
    <submittedName>
        <fullName evidence="7">Probetacellulin</fullName>
    </submittedName>
</protein>
<keyword evidence="5" id="KW-0472">Membrane</keyword>
<evidence type="ECO:0000256" key="4">
    <source>
        <dbReference type="SAM" id="MobiDB-lite"/>
    </source>
</evidence>
<name>S7NVI6_MYOBR</name>
<dbReference type="PANTHER" id="PTHR10740:SF3">
    <property type="entry name" value="PROBETACELLULIN"/>
    <property type="match status" value="1"/>
</dbReference>
<evidence type="ECO:0000256" key="3">
    <source>
        <dbReference type="PROSITE-ProRule" id="PRU00076"/>
    </source>
</evidence>
<dbReference type="InterPro" id="IPR000742">
    <property type="entry name" value="EGF"/>
</dbReference>